<organism evidence="16 17">
    <name type="scientific">Wickerhamomyces anomalus (strain ATCC 58044 / CBS 1984 / NCYC 433 / NRRL Y-366-8)</name>
    <name type="common">Yeast</name>
    <name type="synonym">Hansenula anomala</name>
    <dbReference type="NCBI Taxonomy" id="683960"/>
    <lineage>
        <taxon>Eukaryota</taxon>
        <taxon>Fungi</taxon>
        <taxon>Dikarya</taxon>
        <taxon>Ascomycota</taxon>
        <taxon>Saccharomycotina</taxon>
        <taxon>Saccharomycetes</taxon>
        <taxon>Phaffomycetales</taxon>
        <taxon>Wickerhamomycetaceae</taxon>
        <taxon>Wickerhamomyces</taxon>
    </lineage>
</organism>
<evidence type="ECO:0000313" key="17">
    <source>
        <dbReference type="Proteomes" id="UP000094112"/>
    </source>
</evidence>
<dbReference type="Pfam" id="PF00179">
    <property type="entry name" value="UQ_con"/>
    <property type="match status" value="1"/>
</dbReference>
<dbReference type="InterPro" id="IPR050113">
    <property type="entry name" value="Ub_conjugating_enzyme"/>
</dbReference>
<name>A0A1E3NWJ4_WICAA</name>
<dbReference type="PROSITE" id="PS00183">
    <property type="entry name" value="UBC_1"/>
    <property type="match status" value="1"/>
</dbReference>
<sequence length="185" mass="21293">MLKLRSLQKKKQEELKDSNTNNTNYLSNDKPTPAQLRIEKDLKSLDIPPTIQFKQLDSSKMQFEIIIKPDEGFYKFGIFKFQMTINNNFPIDAPKVKCLNKIYHPNIDLDGNICLNILREDWSPVLNLNSILVGLLFLFLEPNGNDPLNKESAGVLIRDKNLFKKYVNVSMNGGSIDGVRYDYVH</sequence>
<evidence type="ECO:0000256" key="6">
    <source>
        <dbReference type="ARBA" id="ARBA00043698"/>
    </source>
</evidence>
<keyword evidence="5 13" id="KW-0067">ATP-binding</keyword>
<keyword evidence="17" id="KW-1185">Reference proteome</keyword>
<dbReference type="SMART" id="SM00212">
    <property type="entry name" value="UBCc"/>
    <property type="match status" value="1"/>
</dbReference>
<evidence type="ECO:0000256" key="1">
    <source>
        <dbReference type="ARBA" id="ARBA00005032"/>
    </source>
</evidence>
<evidence type="ECO:0000256" key="9">
    <source>
        <dbReference type="ARBA" id="ARBA00044092"/>
    </source>
</evidence>
<dbReference type="SUPFAM" id="SSF54495">
    <property type="entry name" value="UBC-like"/>
    <property type="match status" value="1"/>
</dbReference>
<dbReference type="OrthoDB" id="10249039at2759"/>
<dbReference type="PROSITE" id="PS50127">
    <property type="entry name" value="UBC_2"/>
    <property type="match status" value="1"/>
</dbReference>
<protein>
    <recommendedName>
        <fullName evidence="9">NEDD8-conjugating enzyme UBC12</fullName>
        <ecNumber evidence="7">2.3.2.34</ecNumber>
    </recommendedName>
    <alternativeName>
        <fullName evidence="8">NEDD8-conjugating enzyme Ubc12</fullName>
    </alternativeName>
    <alternativeName>
        <fullName evidence="10">RUB1-conjugating enzyme</fullName>
    </alternativeName>
    <alternativeName>
        <fullName evidence="11">Ubiquitin carrier protein 12</fullName>
    </alternativeName>
</protein>
<evidence type="ECO:0000256" key="2">
    <source>
        <dbReference type="ARBA" id="ARBA00022679"/>
    </source>
</evidence>
<dbReference type="CDD" id="cd23794">
    <property type="entry name" value="UBCc_UBE2F_UBE2M"/>
    <property type="match status" value="1"/>
</dbReference>
<dbReference type="Proteomes" id="UP000094112">
    <property type="component" value="Unassembled WGS sequence"/>
</dbReference>
<comment type="similarity">
    <text evidence="13">Belongs to the ubiquitin-conjugating enzyme family.</text>
</comment>
<dbReference type="GO" id="GO:0045116">
    <property type="term" value="P:protein neddylation"/>
    <property type="evidence" value="ECO:0007669"/>
    <property type="project" value="EnsemblFungi"/>
</dbReference>
<dbReference type="AlphaFoldDB" id="A0A1E3NWJ4"/>
<dbReference type="STRING" id="683960.A0A1E3NWJ4"/>
<comment type="catalytic activity">
    <reaction evidence="6">
        <text>[E1 NEDD8-activating enzyme]-S-[NEDD8 protein]-yl-L-cysteine + [E2 NEDD8-conjugating enzyme]-L-cysteine = [E1 NEDD8-activating enzyme]-L-cysteine + [E2 NEDD8-conjugating enzyme]-S-[NEDD8-protein]-yl-L-cysteine.</text>
        <dbReference type="EC" id="2.3.2.34"/>
    </reaction>
</comment>
<keyword evidence="3 13" id="KW-0547">Nucleotide-binding</keyword>
<evidence type="ECO:0000256" key="11">
    <source>
        <dbReference type="ARBA" id="ARBA00044315"/>
    </source>
</evidence>
<accession>A0A1E3NWJ4</accession>
<evidence type="ECO:0000313" key="16">
    <source>
        <dbReference type="EMBL" id="ODQ56927.1"/>
    </source>
</evidence>
<dbReference type="PANTHER" id="PTHR24067">
    <property type="entry name" value="UBIQUITIN-CONJUGATING ENZYME E2"/>
    <property type="match status" value="1"/>
</dbReference>
<proteinExistence type="inferred from homology"/>
<evidence type="ECO:0000256" key="10">
    <source>
        <dbReference type="ARBA" id="ARBA00044279"/>
    </source>
</evidence>
<dbReference type="RefSeq" id="XP_019036134.1">
    <property type="nucleotide sequence ID" value="XM_019186035.1"/>
</dbReference>
<dbReference type="Gene3D" id="3.10.110.10">
    <property type="entry name" value="Ubiquitin Conjugating Enzyme"/>
    <property type="match status" value="1"/>
</dbReference>
<evidence type="ECO:0000256" key="13">
    <source>
        <dbReference type="RuleBase" id="RU362109"/>
    </source>
</evidence>
<dbReference type="FunFam" id="3.10.110.10:FF:000005">
    <property type="entry name" value="NEDD8-conjugating enzyme Ubc12"/>
    <property type="match status" value="1"/>
</dbReference>
<gene>
    <name evidence="16" type="ORF">WICANDRAFT_86338</name>
</gene>
<reference evidence="16 17" key="1">
    <citation type="journal article" date="2016" name="Proc. Natl. Acad. Sci. U.S.A.">
        <title>Comparative genomics of biotechnologically important yeasts.</title>
        <authorList>
            <person name="Riley R."/>
            <person name="Haridas S."/>
            <person name="Wolfe K.H."/>
            <person name="Lopes M.R."/>
            <person name="Hittinger C.T."/>
            <person name="Goeker M."/>
            <person name="Salamov A.A."/>
            <person name="Wisecaver J.H."/>
            <person name="Long T.M."/>
            <person name="Calvey C.H."/>
            <person name="Aerts A.L."/>
            <person name="Barry K.W."/>
            <person name="Choi C."/>
            <person name="Clum A."/>
            <person name="Coughlan A.Y."/>
            <person name="Deshpande S."/>
            <person name="Douglass A.P."/>
            <person name="Hanson S.J."/>
            <person name="Klenk H.-P."/>
            <person name="LaButti K.M."/>
            <person name="Lapidus A."/>
            <person name="Lindquist E.A."/>
            <person name="Lipzen A.M."/>
            <person name="Meier-Kolthoff J.P."/>
            <person name="Ohm R.A."/>
            <person name="Otillar R.P."/>
            <person name="Pangilinan J.L."/>
            <person name="Peng Y."/>
            <person name="Rokas A."/>
            <person name="Rosa C.A."/>
            <person name="Scheuner C."/>
            <person name="Sibirny A.A."/>
            <person name="Slot J.C."/>
            <person name="Stielow J.B."/>
            <person name="Sun H."/>
            <person name="Kurtzman C.P."/>
            <person name="Blackwell M."/>
            <person name="Grigoriev I.V."/>
            <person name="Jeffries T.W."/>
        </authorList>
    </citation>
    <scope>NUCLEOTIDE SEQUENCE [LARGE SCALE GENOMIC DNA]</scope>
    <source>
        <strain evidence="17">ATCC 58044 / CBS 1984 / NCYC 433 / NRRL Y-366-8</strain>
    </source>
</reference>
<dbReference type="EC" id="2.3.2.34" evidence="7"/>
<feature type="domain" description="UBC core" evidence="15">
    <location>
        <begin position="33"/>
        <end position="176"/>
    </location>
</feature>
<dbReference type="InterPro" id="IPR016135">
    <property type="entry name" value="UBQ-conjugating_enzyme/RWD"/>
</dbReference>
<evidence type="ECO:0000256" key="7">
    <source>
        <dbReference type="ARBA" id="ARBA00044047"/>
    </source>
</evidence>
<feature type="active site" description="Glycyl thioester intermediate" evidence="12">
    <location>
        <position position="114"/>
    </location>
</feature>
<dbReference type="EMBL" id="KV454215">
    <property type="protein sequence ID" value="ODQ56927.1"/>
    <property type="molecule type" value="Genomic_DNA"/>
</dbReference>
<dbReference type="GO" id="GO:0061654">
    <property type="term" value="F:NEDD8 conjugating enzyme activity"/>
    <property type="evidence" value="ECO:0007669"/>
    <property type="project" value="UniProtKB-EC"/>
</dbReference>
<evidence type="ECO:0000259" key="15">
    <source>
        <dbReference type="PROSITE" id="PS50127"/>
    </source>
</evidence>
<feature type="region of interest" description="Disordered" evidence="14">
    <location>
        <begin position="1"/>
        <end position="31"/>
    </location>
</feature>
<evidence type="ECO:0000256" key="8">
    <source>
        <dbReference type="ARBA" id="ARBA00044084"/>
    </source>
</evidence>
<dbReference type="InterPro" id="IPR000608">
    <property type="entry name" value="UBC"/>
</dbReference>
<feature type="compositionally biased region" description="Polar residues" evidence="14">
    <location>
        <begin position="18"/>
        <end position="30"/>
    </location>
</feature>
<evidence type="ECO:0000256" key="14">
    <source>
        <dbReference type="SAM" id="MobiDB-lite"/>
    </source>
</evidence>
<evidence type="ECO:0000256" key="5">
    <source>
        <dbReference type="ARBA" id="ARBA00022840"/>
    </source>
</evidence>
<comment type="pathway">
    <text evidence="1">Protein modification; protein neddylation.</text>
</comment>
<evidence type="ECO:0000256" key="4">
    <source>
        <dbReference type="ARBA" id="ARBA00022786"/>
    </source>
</evidence>
<keyword evidence="4 13" id="KW-0833">Ubl conjugation pathway</keyword>
<keyword evidence="2" id="KW-0808">Transferase</keyword>
<evidence type="ECO:0000256" key="3">
    <source>
        <dbReference type="ARBA" id="ARBA00022741"/>
    </source>
</evidence>
<dbReference type="GO" id="GO:0005524">
    <property type="term" value="F:ATP binding"/>
    <property type="evidence" value="ECO:0007669"/>
    <property type="project" value="UniProtKB-UniRule"/>
</dbReference>
<evidence type="ECO:0000256" key="12">
    <source>
        <dbReference type="PROSITE-ProRule" id="PRU10133"/>
    </source>
</evidence>
<dbReference type="InterPro" id="IPR023313">
    <property type="entry name" value="UBQ-conjugating_AS"/>
</dbReference>
<dbReference type="GeneID" id="30203281"/>